<evidence type="ECO:0000313" key="1">
    <source>
        <dbReference type="EMBL" id="MEE1935133.1"/>
    </source>
</evidence>
<proteinExistence type="predicted"/>
<dbReference type="Proteomes" id="UP001335100">
    <property type="component" value="Unassembled WGS sequence"/>
</dbReference>
<evidence type="ECO:0000313" key="2">
    <source>
        <dbReference type="Proteomes" id="UP001335100"/>
    </source>
</evidence>
<accession>A0ABU7HUL6</accession>
<gene>
    <name evidence="1" type="ORF">V0R50_18035</name>
</gene>
<organism evidence="1 2">
    <name type="scientific">Pseudomonas ulcerans</name>
    <dbReference type="NCBI Taxonomy" id="3115852"/>
    <lineage>
        <taxon>Bacteria</taxon>
        <taxon>Pseudomonadati</taxon>
        <taxon>Pseudomonadota</taxon>
        <taxon>Gammaproteobacteria</taxon>
        <taxon>Pseudomonadales</taxon>
        <taxon>Pseudomonadaceae</taxon>
        <taxon>Pseudomonas</taxon>
    </lineage>
</organism>
<reference evidence="1 2" key="1">
    <citation type="submission" date="2024-01" db="EMBL/GenBank/DDBJ databases">
        <title>Unpublished Manusciprt.</title>
        <authorList>
            <person name="Duman M."/>
            <person name="Valdes E.G."/>
            <person name="Ajmi N."/>
            <person name="Altun S."/>
            <person name="Saticioglu I.B."/>
        </authorList>
    </citation>
    <scope>NUCLEOTIDE SEQUENCE [LARGE SCALE GENOMIC DNA]</scope>
    <source>
        <strain evidence="1 2">148P</strain>
    </source>
</reference>
<evidence type="ECO:0008006" key="3">
    <source>
        <dbReference type="Google" id="ProtNLM"/>
    </source>
</evidence>
<dbReference type="EMBL" id="JAZDQJ010000021">
    <property type="protein sequence ID" value="MEE1935133.1"/>
    <property type="molecule type" value="Genomic_DNA"/>
</dbReference>
<name>A0ABU7HUL6_9PSED</name>
<sequence length="143" mass="16208">MIRRFWRRAAIASLIAFSLWFASEWWEKGLASPWGEAKQSPNGCSSIQAFEPFWLLPNILHGQAIPNEGGKINWPHTWELPGFYRLYDNYNGQVIGETVIYDLAFSGGRLNWDQDGGVWAGMTYVGPTIRDCIGAIPESQRSQ</sequence>
<keyword evidence="2" id="KW-1185">Reference proteome</keyword>
<dbReference type="RefSeq" id="WP_330075887.1">
    <property type="nucleotide sequence ID" value="NZ_JAZDQJ010000021.1"/>
</dbReference>
<protein>
    <recommendedName>
        <fullName evidence="3">Secreted protein</fullName>
    </recommendedName>
</protein>
<comment type="caution">
    <text evidence="1">The sequence shown here is derived from an EMBL/GenBank/DDBJ whole genome shotgun (WGS) entry which is preliminary data.</text>
</comment>